<proteinExistence type="predicted"/>
<protein>
    <recommendedName>
        <fullName evidence="6">C3H1-type domain-containing protein</fullName>
    </recommendedName>
</protein>
<feature type="domain" description="C3H1-type" evidence="6">
    <location>
        <begin position="144"/>
        <end position="172"/>
    </location>
</feature>
<feature type="zinc finger region" description="C3H1-type" evidence="4">
    <location>
        <begin position="81"/>
        <end position="108"/>
    </location>
</feature>
<sequence length="894" mass="96349">MSYPDSPVSFMASQASYQSGSDAIDVWPQFVMNNNEQFEQQQHQPPYKRPRNSEDNSNQSMSFRVPPTNSLPVHKGTTNIFFKTRVCAKFKTGTCRNGENCNFAHGMQDLRQPPPNWKELASVGVSSEEDRSTATNREDDLRIIHKMKLCKKFYNGEECPYGDRCNFLHEDPANFREDTGRFRESSAISIGTTDHLMGQGCGVFNAAEVNKPANTVVLDAPRSNLIKPVYWKTKLCTKWEMTDQCPFGEKCHFAHGLAELQVPGGRTEVEAGNAGSAVTKAPTPVLPNNMSPSMTVNVPSLVEEKALSNLTKLTSDGFQKLMSDNKLDALVTPSASVAPVLANGGFPGINVPSGYDDMGVPFGSKGTEPQLIQIASGFEQAAKIRKPPTFNAGKTSREPISCHAFSIREASISDLQLAFKQKKLTSRQLVEFYVGEIHGFNSVLKGVIEINPDALYQADRADYERRVRAPGALVGLHGIPILLKDNIATKDKLNTTAGSFALLGSVVPRDAGVVAKLRKSGAIILGKASLSEWAFFRSLNAPNGFSARGGQGKNPYVLSADPCGSSSGSAISVAANFVAVSLGTETDGSILCPSNANSVVGIKPTVGLTSRAGVIPISPRQDTVGPICGTVSDAVIVLDAIVGVDYNDAATGEASKYIPYGGYKQFLKPNGLKGKRLGIVRNPFWGFASKSESQAFEYHLQTLRQGGSVIVDHLEIANINAILNSTGSGEALALLAEFKISLNTYLKDLVASPVRTLADVISFNQKFADLVSIWEQEKINEFGQDIFLLAQATNGIGKIEKAALINLEKLTRDGFQKLMRYNKLDALVTPGAGFATVLAIGGFPGINVPAGYDDKGVPFGINFGGLKGTEPKLIQIAFGFEQATKIRKPPTFKA</sequence>
<evidence type="ECO:0000256" key="5">
    <source>
        <dbReference type="SAM" id="MobiDB-lite"/>
    </source>
</evidence>
<dbReference type="Pfam" id="PF01425">
    <property type="entry name" value="Amidase"/>
    <property type="match status" value="1"/>
</dbReference>
<dbReference type="FunFam" id="4.10.1000.10:FF:000003">
    <property type="entry name" value="Zinc finger CCCH domain-containing protein"/>
    <property type="match status" value="2"/>
</dbReference>
<dbReference type="InterPro" id="IPR041367">
    <property type="entry name" value="Znf-CCCH_4"/>
</dbReference>
<feature type="compositionally biased region" description="Polar residues" evidence="5">
    <location>
        <begin position="55"/>
        <end position="71"/>
    </location>
</feature>
<dbReference type="EMBL" id="JAAWWB010000008">
    <property type="protein sequence ID" value="KAG6777952.1"/>
    <property type="molecule type" value="Genomic_DNA"/>
</dbReference>
<gene>
    <name evidence="7" type="ORF">POTOM_017794</name>
</gene>
<keyword evidence="1 4" id="KW-0479">Metal-binding</keyword>
<dbReference type="GO" id="GO:0010468">
    <property type="term" value="P:regulation of gene expression"/>
    <property type="evidence" value="ECO:0007669"/>
    <property type="project" value="UniProtKB-ARBA"/>
</dbReference>
<evidence type="ECO:0000313" key="8">
    <source>
        <dbReference type="Proteomes" id="UP000886885"/>
    </source>
</evidence>
<dbReference type="InterPro" id="IPR023631">
    <property type="entry name" value="Amidase_dom"/>
</dbReference>
<name>A0A8X8D527_POPTO</name>
<dbReference type="FunFam" id="4.10.1000.10:FF:000037">
    <property type="entry name" value="Zinc finger CCCH domain-containing protein 39"/>
    <property type="match status" value="1"/>
</dbReference>
<dbReference type="PROSITE" id="PS50103">
    <property type="entry name" value="ZF_C3H1"/>
    <property type="match status" value="3"/>
</dbReference>
<accession>A0A8X8D527</accession>
<dbReference type="AlphaFoldDB" id="A0A8X8D527"/>
<dbReference type="Proteomes" id="UP000886885">
    <property type="component" value="Chromosome 4D"/>
</dbReference>
<evidence type="ECO:0000256" key="3">
    <source>
        <dbReference type="ARBA" id="ARBA00022833"/>
    </source>
</evidence>
<feature type="domain" description="C3H1-type" evidence="6">
    <location>
        <begin position="230"/>
        <end position="258"/>
    </location>
</feature>
<dbReference type="GO" id="GO:0008270">
    <property type="term" value="F:zinc ion binding"/>
    <property type="evidence" value="ECO:0007669"/>
    <property type="project" value="UniProtKB-KW"/>
</dbReference>
<evidence type="ECO:0000313" key="7">
    <source>
        <dbReference type="EMBL" id="KAG6777952.1"/>
    </source>
</evidence>
<dbReference type="Pfam" id="PF00642">
    <property type="entry name" value="zf-CCCH"/>
    <property type="match status" value="2"/>
</dbReference>
<keyword evidence="8" id="KW-1185">Reference proteome</keyword>
<keyword evidence="2 4" id="KW-0863">Zinc-finger</keyword>
<dbReference type="Pfam" id="PF18044">
    <property type="entry name" value="zf-CCCH_4"/>
    <property type="match status" value="1"/>
</dbReference>
<feature type="zinc finger region" description="C3H1-type" evidence="4">
    <location>
        <begin position="144"/>
        <end position="172"/>
    </location>
</feature>
<feature type="region of interest" description="Disordered" evidence="5">
    <location>
        <begin position="38"/>
        <end position="71"/>
    </location>
</feature>
<evidence type="ECO:0000256" key="1">
    <source>
        <dbReference type="ARBA" id="ARBA00022723"/>
    </source>
</evidence>
<comment type="caution">
    <text evidence="7">The sequence shown here is derived from an EMBL/GenBank/DDBJ whole genome shotgun (WGS) entry which is preliminary data.</text>
</comment>
<feature type="zinc finger region" description="C3H1-type" evidence="4">
    <location>
        <begin position="230"/>
        <end position="258"/>
    </location>
</feature>
<dbReference type="PANTHER" id="PTHR42678">
    <property type="entry name" value="AMIDASE"/>
    <property type="match status" value="1"/>
</dbReference>
<dbReference type="SMART" id="SM00356">
    <property type="entry name" value="ZnF_C3H1"/>
    <property type="match status" value="3"/>
</dbReference>
<dbReference type="OrthoDB" id="566138at2759"/>
<organism evidence="7 8">
    <name type="scientific">Populus tomentosa</name>
    <name type="common">Chinese white poplar</name>
    <dbReference type="NCBI Taxonomy" id="118781"/>
    <lineage>
        <taxon>Eukaryota</taxon>
        <taxon>Viridiplantae</taxon>
        <taxon>Streptophyta</taxon>
        <taxon>Embryophyta</taxon>
        <taxon>Tracheophyta</taxon>
        <taxon>Spermatophyta</taxon>
        <taxon>Magnoliopsida</taxon>
        <taxon>eudicotyledons</taxon>
        <taxon>Gunneridae</taxon>
        <taxon>Pentapetalae</taxon>
        <taxon>rosids</taxon>
        <taxon>fabids</taxon>
        <taxon>Malpighiales</taxon>
        <taxon>Salicaceae</taxon>
        <taxon>Saliceae</taxon>
        <taxon>Populus</taxon>
    </lineage>
</organism>
<evidence type="ECO:0000256" key="4">
    <source>
        <dbReference type="PROSITE-ProRule" id="PRU00723"/>
    </source>
</evidence>
<keyword evidence="3 4" id="KW-0862">Zinc</keyword>
<dbReference type="GO" id="GO:0051252">
    <property type="term" value="P:regulation of RNA metabolic process"/>
    <property type="evidence" value="ECO:0007669"/>
    <property type="project" value="UniProtKB-ARBA"/>
</dbReference>
<dbReference type="PANTHER" id="PTHR42678:SF34">
    <property type="entry name" value="OS04G0183300 PROTEIN"/>
    <property type="match status" value="1"/>
</dbReference>
<reference evidence="7" key="1">
    <citation type="journal article" date="2020" name="bioRxiv">
        <title>Hybrid origin of Populus tomentosa Carr. identified through genome sequencing and phylogenomic analysis.</title>
        <authorList>
            <person name="An X."/>
            <person name="Gao K."/>
            <person name="Chen Z."/>
            <person name="Li J."/>
            <person name="Yang X."/>
            <person name="Yang X."/>
            <person name="Zhou J."/>
            <person name="Guo T."/>
            <person name="Zhao T."/>
            <person name="Huang S."/>
            <person name="Miao D."/>
            <person name="Khan W.U."/>
            <person name="Rao P."/>
            <person name="Ye M."/>
            <person name="Lei B."/>
            <person name="Liao W."/>
            <person name="Wang J."/>
            <person name="Ji L."/>
            <person name="Li Y."/>
            <person name="Guo B."/>
            <person name="Mustafa N.S."/>
            <person name="Li S."/>
            <person name="Yun Q."/>
            <person name="Keller S.R."/>
            <person name="Mao J."/>
            <person name="Zhang R."/>
            <person name="Strauss S.H."/>
        </authorList>
    </citation>
    <scope>NUCLEOTIDE SEQUENCE</scope>
    <source>
        <strain evidence="7">GM15</strain>
        <tissue evidence="7">Leaf</tissue>
    </source>
</reference>
<feature type="domain" description="C3H1-type" evidence="6">
    <location>
        <begin position="81"/>
        <end position="108"/>
    </location>
</feature>
<dbReference type="InterPro" id="IPR000571">
    <property type="entry name" value="Znf_CCCH"/>
</dbReference>
<evidence type="ECO:0000259" key="6">
    <source>
        <dbReference type="PROSITE" id="PS50103"/>
    </source>
</evidence>
<evidence type="ECO:0000256" key="2">
    <source>
        <dbReference type="ARBA" id="ARBA00022771"/>
    </source>
</evidence>